<evidence type="ECO:0000256" key="5">
    <source>
        <dbReference type="HAMAP-Rule" id="MF_00291"/>
    </source>
</evidence>
<dbReference type="GO" id="GO:0006412">
    <property type="term" value="P:translation"/>
    <property type="evidence" value="ECO:0007669"/>
    <property type="project" value="UniProtKB-UniRule"/>
</dbReference>
<evidence type="ECO:0000256" key="1">
    <source>
        <dbReference type="ARBA" id="ARBA00006242"/>
    </source>
</evidence>
<dbReference type="PANTHER" id="PTHR12534:SF0">
    <property type="entry name" value="SMALL RIBOSOMAL SUBUNIT PROTEIN US2M"/>
    <property type="match status" value="1"/>
</dbReference>
<dbReference type="GO" id="GO:0022627">
    <property type="term" value="C:cytosolic small ribosomal subunit"/>
    <property type="evidence" value="ECO:0007669"/>
    <property type="project" value="TreeGrafter"/>
</dbReference>
<dbReference type="InterPro" id="IPR023591">
    <property type="entry name" value="Ribosomal_uS2_flav_dom_sf"/>
</dbReference>
<dbReference type="InterPro" id="IPR005706">
    <property type="entry name" value="Ribosomal_uS2_bac/mit/plastid"/>
</dbReference>
<keyword evidence="3 5" id="KW-0687">Ribonucleoprotein</keyword>
<evidence type="ECO:0000256" key="6">
    <source>
        <dbReference type="RuleBase" id="RU003631"/>
    </source>
</evidence>
<dbReference type="Gene3D" id="3.40.50.10490">
    <property type="entry name" value="Glucose-6-phosphate isomerase like protein, domain 1"/>
    <property type="match status" value="1"/>
</dbReference>
<sequence>MSEVTLPSMEELLEAGVHFGHTTSRWHPKMKSFLYGKRGGVHIIDLAKTREKLAEAVVAVAKTAASGKAVLFVGVKPLAKTAVVEEAVRSGSPFMVNRWIGGTLTNWPAVNGMIKRMKQLEDDQAAGKLDKYTKKEQLDFMQEREDLKEVVGGLRDLKGAPSLLFIVDAKYDKTALSEANKLKIPVVAICDSNINPGKITYPIPANDDALKSINLISRIIADAVIVGKEKAKAIATEAAVKP</sequence>
<accession>A0A1G2BT21</accession>
<reference evidence="7 8" key="1">
    <citation type="journal article" date="2016" name="Nat. Commun.">
        <title>Thousands of microbial genomes shed light on interconnected biogeochemical processes in an aquifer system.</title>
        <authorList>
            <person name="Anantharaman K."/>
            <person name="Brown C.T."/>
            <person name="Hug L.A."/>
            <person name="Sharon I."/>
            <person name="Castelle C.J."/>
            <person name="Probst A.J."/>
            <person name="Thomas B.C."/>
            <person name="Singh A."/>
            <person name="Wilkins M.J."/>
            <person name="Karaoz U."/>
            <person name="Brodie E.L."/>
            <person name="Williams K.H."/>
            <person name="Hubbard S.S."/>
            <person name="Banfield J.F."/>
        </authorList>
    </citation>
    <scope>NUCLEOTIDE SEQUENCE [LARGE SCALE GENOMIC DNA]</scope>
</reference>
<evidence type="ECO:0000256" key="2">
    <source>
        <dbReference type="ARBA" id="ARBA00022980"/>
    </source>
</evidence>
<keyword evidence="2 5" id="KW-0689">Ribosomal protein</keyword>
<dbReference type="Pfam" id="PF00318">
    <property type="entry name" value="Ribosomal_S2"/>
    <property type="match status" value="1"/>
</dbReference>
<organism evidence="7 8">
    <name type="scientific">Candidatus Komeilibacteria bacterium RIFCSPLOWO2_02_FULL_48_11</name>
    <dbReference type="NCBI Taxonomy" id="1798553"/>
    <lineage>
        <taxon>Bacteria</taxon>
        <taxon>Candidatus Komeiliibacteriota</taxon>
    </lineage>
</organism>
<dbReference type="AlphaFoldDB" id="A0A1G2BT21"/>
<comment type="similarity">
    <text evidence="1 5 6">Belongs to the universal ribosomal protein uS2 family.</text>
</comment>
<dbReference type="PRINTS" id="PR00395">
    <property type="entry name" value="RIBOSOMALS2"/>
</dbReference>
<dbReference type="EMBL" id="MHKO01000044">
    <property type="protein sequence ID" value="OGY91510.1"/>
    <property type="molecule type" value="Genomic_DNA"/>
</dbReference>
<evidence type="ECO:0000256" key="4">
    <source>
        <dbReference type="ARBA" id="ARBA00035256"/>
    </source>
</evidence>
<evidence type="ECO:0000313" key="8">
    <source>
        <dbReference type="Proteomes" id="UP000178109"/>
    </source>
</evidence>
<protein>
    <recommendedName>
        <fullName evidence="4 5">Small ribosomal subunit protein uS2</fullName>
    </recommendedName>
</protein>
<gene>
    <name evidence="5" type="primary">rpsB</name>
    <name evidence="7" type="ORF">A3H70_05270</name>
</gene>
<evidence type="ECO:0000256" key="3">
    <source>
        <dbReference type="ARBA" id="ARBA00023274"/>
    </source>
</evidence>
<dbReference type="STRING" id="1798553.A3H70_05270"/>
<dbReference type="InterPro" id="IPR001865">
    <property type="entry name" value="Ribosomal_uS2"/>
</dbReference>
<dbReference type="Proteomes" id="UP000178109">
    <property type="component" value="Unassembled WGS sequence"/>
</dbReference>
<dbReference type="Gene3D" id="1.10.287.610">
    <property type="entry name" value="Helix hairpin bin"/>
    <property type="match status" value="1"/>
</dbReference>
<comment type="caution">
    <text evidence="7">The sequence shown here is derived from an EMBL/GenBank/DDBJ whole genome shotgun (WGS) entry which is preliminary data.</text>
</comment>
<dbReference type="InterPro" id="IPR018130">
    <property type="entry name" value="Ribosomal_uS2_CS"/>
</dbReference>
<dbReference type="PROSITE" id="PS00962">
    <property type="entry name" value="RIBOSOMAL_S2_1"/>
    <property type="match status" value="1"/>
</dbReference>
<dbReference type="SUPFAM" id="SSF52313">
    <property type="entry name" value="Ribosomal protein S2"/>
    <property type="match status" value="1"/>
</dbReference>
<dbReference type="PROSITE" id="PS00963">
    <property type="entry name" value="RIBOSOMAL_S2_2"/>
    <property type="match status" value="1"/>
</dbReference>
<proteinExistence type="inferred from homology"/>
<evidence type="ECO:0000313" key="7">
    <source>
        <dbReference type="EMBL" id="OGY91510.1"/>
    </source>
</evidence>
<dbReference type="NCBIfam" id="TIGR01011">
    <property type="entry name" value="rpsB_bact"/>
    <property type="match status" value="1"/>
</dbReference>
<dbReference type="HAMAP" id="MF_00291_B">
    <property type="entry name" value="Ribosomal_uS2_B"/>
    <property type="match status" value="1"/>
</dbReference>
<dbReference type="GO" id="GO:0003735">
    <property type="term" value="F:structural constituent of ribosome"/>
    <property type="evidence" value="ECO:0007669"/>
    <property type="project" value="InterPro"/>
</dbReference>
<dbReference type="CDD" id="cd01425">
    <property type="entry name" value="RPS2"/>
    <property type="match status" value="1"/>
</dbReference>
<name>A0A1G2BT21_9BACT</name>
<dbReference type="PANTHER" id="PTHR12534">
    <property type="entry name" value="30S RIBOSOMAL PROTEIN S2 PROKARYOTIC AND ORGANELLAR"/>
    <property type="match status" value="1"/>
</dbReference>